<keyword evidence="3 6" id="KW-0521">NADP</keyword>
<comment type="function">
    <text evidence="6">Specifically catalyzes the NAD or NADP-dependent dehydrogenation of L-aspartate to iminoaspartate.</text>
</comment>
<organism evidence="9 10">
    <name type="scientific">Polaromonas aquatica</name>
    <dbReference type="NCBI Taxonomy" id="332657"/>
    <lineage>
        <taxon>Bacteria</taxon>
        <taxon>Pseudomonadati</taxon>
        <taxon>Pseudomonadota</taxon>
        <taxon>Betaproteobacteria</taxon>
        <taxon>Burkholderiales</taxon>
        <taxon>Comamonadaceae</taxon>
        <taxon>Polaromonas</taxon>
    </lineage>
</organism>
<dbReference type="EC" id="1.4.1.21" evidence="6"/>
<dbReference type="InterPro" id="IPR036291">
    <property type="entry name" value="NAD(P)-bd_dom_sf"/>
</dbReference>
<reference evidence="10" key="1">
    <citation type="journal article" date="2019" name="Int. J. Syst. Evol. Microbiol.">
        <title>The Global Catalogue of Microorganisms (GCM) 10K type strain sequencing project: providing services to taxonomists for standard genome sequencing and annotation.</title>
        <authorList>
            <consortium name="The Broad Institute Genomics Platform"/>
            <consortium name="The Broad Institute Genome Sequencing Center for Infectious Disease"/>
            <person name="Wu L."/>
            <person name="Ma J."/>
        </authorList>
    </citation>
    <scope>NUCLEOTIDE SEQUENCE [LARGE SCALE GENOMIC DNA]</scope>
    <source>
        <strain evidence="10">CCUG 39402</strain>
    </source>
</reference>
<evidence type="ECO:0000256" key="2">
    <source>
        <dbReference type="ARBA" id="ARBA00022642"/>
    </source>
</evidence>
<comment type="caution">
    <text evidence="9">The sequence shown here is derived from an EMBL/GenBank/DDBJ whole genome shotgun (WGS) entry which is preliminary data.</text>
</comment>
<evidence type="ECO:0000313" key="10">
    <source>
        <dbReference type="Proteomes" id="UP001596270"/>
    </source>
</evidence>
<evidence type="ECO:0000256" key="4">
    <source>
        <dbReference type="ARBA" id="ARBA00023002"/>
    </source>
</evidence>
<sequence length="272" mass="28323">MSTTARKIRPVQPVTLIGFGAIGRSIFQRIASNPGVRITHVVVPAEYAETTRTGVGDAAQVCQQVPQEATLVLECAGHSALIEHVIPALERGVECAVLSIGALSGPGVVEQLAQAAEQGGAQVHLLSGAIGGVDAIAAARLAGLDEVRYTGRKPPSGWRDTPAEQVCDLGAITEPTVILEATAREAAQLYPKNANVAATIALAGLGLDATRVRLIADPTVTENIHHIAVRGEFGEMELTMRGKPLADNPKTSALTVLSALRFLNNRAAATTI</sequence>
<dbReference type="PANTHER" id="PTHR31873">
    <property type="entry name" value="L-ASPARTATE DEHYDROGENASE-RELATED"/>
    <property type="match status" value="1"/>
</dbReference>
<feature type="domain" description="Aspartate/homoserine dehydrogenase NAD-binding" evidence="8">
    <location>
        <begin position="18"/>
        <end position="125"/>
    </location>
</feature>
<comment type="miscellaneous">
    <text evidence="6">The iminoaspartate product is unstable in aqueous solution and can decompose to oxaloacetate and ammonia.</text>
</comment>
<evidence type="ECO:0000259" key="8">
    <source>
        <dbReference type="Pfam" id="PF03447"/>
    </source>
</evidence>
<evidence type="ECO:0000259" key="7">
    <source>
        <dbReference type="Pfam" id="PF01958"/>
    </source>
</evidence>
<comment type="catalytic activity">
    <reaction evidence="6">
        <text>L-aspartate + NAD(+) + H2O = oxaloacetate + NH4(+) + NADH + H(+)</text>
        <dbReference type="Rhea" id="RHEA:11788"/>
        <dbReference type="ChEBI" id="CHEBI:15377"/>
        <dbReference type="ChEBI" id="CHEBI:15378"/>
        <dbReference type="ChEBI" id="CHEBI:16452"/>
        <dbReference type="ChEBI" id="CHEBI:28938"/>
        <dbReference type="ChEBI" id="CHEBI:29991"/>
        <dbReference type="ChEBI" id="CHEBI:57540"/>
        <dbReference type="ChEBI" id="CHEBI:57945"/>
        <dbReference type="EC" id="1.4.1.21"/>
    </reaction>
</comment>
<evidence type="ECO:0000313" key="9">
    <source>
        <dbReference type="EMBL" id="MFC6281360.1"/>
    </source>
</evidence>
<feature type="binding site" evidence="6">
    <location>
        <position position="195"/>
    </location>
    <ligand>
        <name>NAD(+)</name>
        <dbReference type="ChEBI" id="CHEBI:57540"/>
    </ligand>
</feature>
<keyword evidence="2 6" id="KW-0662">Pyridine nucleotide biosynthesis</keyword>
<dbReference type="InterPro" id="IPR005106">
    <property type="entry name" value="Asp/hSer_DH_NAD-bd"/>
</dbReference>
<proteinExistence type="inferred from homology"/>
<dbReference type="Pfam" id="PF01958">
    <property type="entry name" value="Asp_DH_C"/>
    <property type="match status" value="1"/>
</dbReference>
<keyword evidence="5 6" id="KW-0520">NAD</keyword>
<evidence type="ECO:0000256" key="3">
    <source>
        <dbReference type="ARBA" id="ARBA00022857"/>
    </source>
</evidence>
<comment type="catalytic activity">
    <reaction evidence="6">
        <text>L-aspartate + NADP(+) + H2O = oxaloacetate + NH4(+) + NADPH + H(+)</text>
        <dbReference type="Rhea" id="RHEA:11784"/>
        <dbReference type="ChEBI" id="CHEBI:15377"/>
        <dbReference type="ChEBI" id="CHEBI:15378"/>
        <dbReference type="ChEBI" id="CHEBI:16452"/>
        <dbReference type="ChEBI" id="CHEBI:28938"/>
        <dbReference type="ChEBI" id="CHEBI:29991"/>
        <dbReference type="ChEBI" id="CHEBI:57783"/>
        <dbReference type="ChEBI" id="CHEBI:58349"/>
        <dbReference type="EC" id="1.4.1.21"/>
    </reaction>
</comment>
<comment type="similarity">
    <text evidence="1 6">Belongs to the L-aspartate dehydrogenase family.</text>
</comment>
<protein>
    <recommendedName>
        <fullName evidence="6">L-aspartate dehydrogenase</fullName>
        <ecNumber evidence="6">1.4.1.21</ecNumber>
    </recommendedName>
</protein>
<name>A0ABW1TWT8_9BURK</name>
<dbReference type="InterPro" id="IPR011182">
    <property type="entry name" value="L-Asp_DH"/>
</dbReference>
<dbReference type="RefSeq" id="WP_371439030.1">
    <property type="nucleotide sequence ID" value="NZ_JBHSRS010000018.1"/>
</dbReference>
<feature type="active site" evidence="6">
    <location>
        <position position="225"/>
    </location>
</feature>
<dbReference type="EMBL" id="JBHSRS010000018">
    <property type="protein sequence ID" value="MFC6281360.1"/>
    <property type="molecule type" value="Genomic_DNA"/>
</dbReference>
<keyword evidence="10" id="KW-1185">Reference proteome</keyword>
<dbReference type="GO" id="GO:0033735">
    <property type="term" value="F:aspartate dehydrogenase [NAD(P)+] activity"/>
    <property type="evidence" value="ECO:0007669"/>
    <property type="project" value="UniProtKB-EC"/>
</dbReference>
<feature type="binding site" evidence="6">
    <location>
        <position position="129"/>
    </location>
    <ligand>
        <name>NAD(+)</name>
        <dbReference type="ChEBI" id="CHEBI:57540"/>
    </ligand>
</feature>
<accession>A0ABW1TWT8</accession>
<dbReference type="InterPro" id="IPR002811">
    <property type="entry name" value="Asp_DH"/>
</dbReference>
<keyword evidence="4 6" id="KW-0560">Oxidoreductase</keyword>
<dbReference type="Proteomes" id="UP001596270">
    <property type="component" value="Unassembled WGS sequence"/>
</dbReference>
<feature type="domain" description="Aspartate dehydrogenase" evidence="7">
    <location>
        <begin position="172"/>
        <end position="259"/>
    </location>
</feature>
<dbReference type="SUPFAM" id="SSF55347">
    <property type="entry name" value="Glyceraldehyde-3-phosphate dehydrogenase-like, C-terminal domain"/>
    <property type="match status" value="1"/>
</dbReference>
<dbReference type="SUPFAM" id="SSF51735">
    <property type="entry name" value="NAD(P)-binding Rossmann-fold domains"/>
    <property type="match status" value="1"/>
</dbReference>
<dbReference type="InterPro" id="IPR020626">
    <property type="entry name" value="Asp_DH_prok"/>
</dbReference>
<dbReference type="Gene3D" id="3.30.360.10">
    <property type="entry name" value="Dihydrodipicolinate Reductase, domain 2"/>
    <property type="match status" value="1"/>
</dbReference>
<dbReference type="PIRSF" id="PIRSF005227">
    <property type="entry name" value="Asp_dh_NAD_syn"/>
    <property type="match status" value="1"/>
</dbReference>
<evidence type="ECO:0000256" key="1">
    <source>
        <dbReference type="ARBA" id="ARBA00008331"/>
    </source>
</evidence>
<dbReference type="Gene3D" id="3.40.50.720">
    <property type="entry name" value="NAD(P)-binding Rossmann-like Domain"/>
    <property type="match status" value="1"/>
</dbReference>
<dbReference type="NCBIfam" id="NF009827">
    <property type="entry name" value="PRK13303.1-2"/>
    <property type="match status" value="1"/>
</dbReference>
<gene>
    <name evidence="6" type="primary">nadX</name>
    <name evidence="9" type="ORF">ACFQND_08980</name>
</gene>
<comment type="pathway">
    <text evidence="6">Cofactor biosynthesis; NAD(+) biosynthesis; iminoaspartate from L-aspartate (dehydrogenase route): step 1/1.</text>
</comment>
<dbReference type="NCBIfam" id="NF009828">
    <property type="entry name" value="PRK13303.1-3"/>
    <property type="match status" value="1"/>
</dbReference>
<dbReference type="Pfam" id="PF03447">
    <property type="entry name" value="NAD_binding_3"/>
    <property type="match status" value="1"/>
</dbReference>
<dbReference type="HAMAP" id="MF_01265">
    <property type="entry name" value="NadX"/>
    <property type="match status" value="1"/>
</dbReference>
<evidence type="ECO:0000256" key="5">
    <source>
        <dbReference type="ARBA" id="ARBA00023027"/>
    </source>
</evidence>
<evidence type="ECO:0000256" key="6">
    <source>
        <dbReference type="HAMAP-Rule" id="MF_01265"/>
    </source>
</evidence>
<dbReference type="PANTHER" id="PTHR31873:SF6">
    <property type="entry name" value="ASPARTATE DEHYDROGENASE DOMAIN-CONTAINING PROTEIN"/>
    <property type="match status" value="1"/>
</dbReference>